<accession>G7VDV5</accession>
<reference evidence="2 3" key="1">
    <citation type="journal article" date="2012" name="J. Bacteriol.">
        <title>Complete genome sequence of strain 1860, a crenarchaeon of the genus pyrobaculum able to grow with various electron acceptors.</title>
        <authorList>
            <person name="Mardanov A.V."/>
            <person name="Gumerov V.M."/>
            <person name="Slobodkina G.B."/>
            <person name="Beletsky A.V."/>
            <person name="Bonch-Osmolovskaya E.A."/>
            <person name="Ravin N.V."/>
            <person name="Skryabin K.G."/>
        </authorList>
    </citation>
    <scope>NUCLEOTIDE SEQUENCE [LARGE SCALE GENOMIC DNA]</scope>
    <source>
        <strain evidence="2 3">1860</strain>
    </source>
</reference>
<keyword evidence="1" id="KW-1133">Transmembrane helix</keyword>
<feature type="transmembrane region" description="Helical" evidence="1">
    <location>
        <begin position="27"/>
        <end position="54"/>
    </location>
</feature>
<dbReference type="GeneID" id="11595873"/>
<dbReference type="eggNOG" id="arCOG08358">
    <property type="taxonomic scope" value="Archaea"/>
</dbReference>
<dbReference type="RefSeq" id="WP_014287368.1">
    <property type="nucleotide sequence ID" value="NC_016645.1"/>
</dbReference>
<dbReference type="AlphaFoldDB" id="G7VDV5"/>
<organism evidence="2 3">
    <name type="scientific">Pyrobaculum ferrireducens</name>
    <dbReference type="NCBI Taxonomy" id="1104324"/>
    <lineage>
        <taxon>Archaea</taxon>
        <taxon>Thermoproteota</taxon>
        <taxon>Thermoprotei</taxon>
        <taxon>Thermoproteales</taxon>
        <taxon>Thermoproteaceae</taxon>
        <taxon>Pyrobaculum</taxon>
    </lineage>
</organism>
<dbReference type="HOGENOM" id="CLU_477047_0_0_2"/>
<keyword evidence="3" id="KW-1185">Reference proteome</keyword>
<evidence type="ECO:0000256" key="1">
    <source>
        <dbReference type="SAM" id="Phobius"/>
    </source>
</evidence>
<proteinExistence type="predicted"/>
<protein>
    <submittedName>
        <fullName evidence="2">Uncharacterized protein</fullName>
    </submittedName>
</protein>
<dbReference type="BioCyc" id="PSP1104324:GJSN-67-MONOMER"/>
<evidence type="ECO:0000313" key="3">
    <source>
        <dbReference type="Proteomes" id="UP000005867"/>
    </source>
</evidence>
<dbReference type="Proteomes" id="UP000005867">
    <property type="component" value="Chromosome"/>
</dbReference>
<dbReference type="EMBL" id="CP003098">
    <property type="protein sequence ID" value="AET31537.1"/>
    <property type="molecule type" value="Genomic_DNA"/>
</dbReference>
<keyword evidence="1" id="KW-0812">Transmembrane</keyword>
<keyword evidence="1" id="KW-0472">Membrane</keyword>
<gene>
    <name evidence="2" type="ORF">P186_0068</name>
</gene>
<dbReference type="STRING" id="1104324.P186_0068"/>
<sequence length="571" mass="63121">MEDNRSDRNINKSIELDTRYMPNQSKLIRMIGAAGSLILLILFLTALMQLAYLAPYLGTTASSIPESLVERIVNRPDYAVHYTAKLPFDNDTNIIVRVKLNGTPVDFGMYVTAPSPKGFVEVGRTRGGGEAKISIGHYLGEAVRLVRELGYTPNQAGPSLILHITTSWKDGNETYVGTQIIAVPVIPGKVSGRDIVVDVNFKPHRRHKINGSAVPISQAAASHNVATATASSSLPDPVTDYCVWIDPGLPSWKLVCYIWRYSYTQYDGWDGIMFATTHLDSIDGEAIKQVTHDVDVAIYANKAVGFELGVETQLGYLNLPGPGFTIAAGNSNWNIFKMNCVYTNSFFISSPGTCSIYIAKDGTTRSWDLPTFYKDVILATGTYGMYKIGVYDYLECSCPTSDGFSCSTVAFYCTKKLTDRLHWVAPQLNPDTQTWYPYTIIDDGLAQYWNKWLLVSGQKYNTVATRMLSPDQSLTDLQAGMYYTSENVKFFALSFPLLVFGLGVEFGTSSTQFGYASVTHTVLAGACGTVELRRYYAPQIHLEPSVSTSWTRGELIQPVTAAYWPYSTKCP</sequence>
<dbReference type="KEGG" id="pyr:P186_0068"/>
<name>G7VDV5_9CREN</name>
<evidence type="ECO:0000313" key="2">
    <source>
        <dbReference type="EMBL" id="AET31537.1"/>
    </source>
</evidence>